<keyword evidence="3" id="KW-1185">Reference proteome</keyword>
<dbReference type="PANTHER" id="PTHR28083">
    <property type="entry name" value="GOOD FOR FULL DBP5 ACTIVITY PROTEIN 2"/>
    <property type="match status" value="1"/>
</dbReference>
<evidence type="ECO:0000313" key="2">
    <source>
        <dbReference type="EMBL" id="SCU96466.1"/>
    </source>
</evidence>
<accession>A0A1G4JZ46</accession>
<evidence type="ECO:0000259" key="1">
    <source>
        <dbReference type="Pfam" id="PF21762"/>
    </source>
</evidence>
<dbReference type="Gene3D" id="3.30.420.10">
    <property type="entry name" value="Ribonuclease H-like superfamily/Ribonuclease H"/>
    <property type="match status" value="1"/>
</dbReference>
<dbReference type="InterPro" id="IPR036397">
    <property type="entry name" value="RNaseH_sf"/>
</dbReference>
<dbReference type="STRING" id="1266660.A0A1G4JZ46"/>
<feature type="domain" description="Gfd2/YDR514C-like C-terminal" evidence="1">
    <location>
        <begin position="193"/>
        <end position="381"/>
    </location>
</feature>
<dbReference type="AlphaFoldDB" id="A0A1G4JZ46"/>
<dbReference type="GO" id="GO:0003676">
    <property type="term" value="F:nucleic acid binding"/>
    <property type="evidence" value="ECO:0007669"/>
    <property type="project" value="InterPro"/>
</dbReference>
<dbReference type="InterPro" id="IPR012337">
    <property type="entry name" value="RNaseH-like_sf"/>
</dbReference>
<evidence type="ECO:0000313" key="3">
    <source>
        <dbReference type="Proteomes" id="UP000190274"/>
    </source>
</evidence>
<reference evidence="2 3" key="1">
    <citation type="submission" date="2016-03" db="EMBL/GenBank/DDBJ databases">
        <authorList>
            <person name="Devillers H."/>
        </authorList>
    </citation>
    <scope>NUCLEOTIDE SEQUENCE [LARGE SCALE GENOMIC DNA]</scope>
    <source>
        <strain evidence="2">CBS 10888</strain>
    </source>
</reference>
<dbReference type="EMBL" id="LT598461">
    <property type="protein sequence ID" value="SCU96466.1"/>
    <property type="molecule type" value="Genomic_DNA"/>
</dbReference>
<dbReference type="Proteomes" id="UP000190274">
    <property type="component" value="Chromosome H"/>
</dbReference>
<protein>
    <submittedName>
        <fullName evidence="2">LADA_0H01090g1_1</fullName>
    </submittedName>
</protein>
<dbReference type="PANTHER" id="PTHR28083:SF1">
    <property type="entry name" value="GOOD FOR FULL DBP5 ACTIVITY PROTEIN 2"/>
    <property type="match status" value="1"/>
</dbReference>
<dbReference type="InterPro" id="IPR040151">
    <property type="entry name" value="Gfd2/YDR514C-like"/>
</dbReference>
<name>A0A1G4JZ46_9SACH</name>
<dbReference type="OrthoDB" id="5953249at2759"/>
<proteinExistence type="predicted"/>
<dbReference type="SUPFAM" id="SSF53098">
    <property type="entry name" value="Ribonuclease H-like"/>
    <property type="match status" value="1"/>
</dbReference>
<dbReference type="InterPro" id="IPR048519">
    <property type="entry name" value="Gfd2/YDR514C-like_C"/>
</dbReference>
<sequence length="459" mass="51914">MHRGWKHCSSAKRLKLDLNQCKQQMNYHQNGKRSHTQEAGGIYVRGNTVPRGPGGVSAYFRAAAMVANDSGNSKARMLENPHFREVASVSYMPHPARTAYIESYLQAIEASYVEQNMRSNAELENKLDAFKARIQAPSADSGESQEAAESKLEKVLRKISSDHTPKISALPKTSHFAYLRDAIRSLGGQKTICLCVDVEAFERNTNVVTEIGISIYDPRESLFSTVPKFRTYHLIVSESLKLRNGRFVCDLKDCFLLGESLVMSLNNCVKFIQTLINYYMIPQTAAELTWERAFVGHNVKGDLKWLSSIGVNIPKDVDYNADQLQNPNRIQVLDTERLFKSLYGSKGSNLGKILRLFEVPHAFLHNAGNDAYFTLKLLLHMCDIHYRKQLHMDDFYAIAHRIDTWNKRDSAEAKILPLSYVKAAVEFTDSTVKRKTVHQTEFGGCLWVDDPIAAITKDE</sequence>
<dbReference type="Pfam" id="PF21762">
    <property type="entry name" value="DEDDh_C"/>
    <property type="match status" value="1"/>
</dbReference>
<gene>
    <name evidence="2" type="ORF">LADA_0H01090G</name>
</gene>
<dbReference type="GO" id="GO:0005634">
    <property type="term" value="C:nucleus"/>
    <property type="evidence" value="ECO:0007669"/>
    <property type="project" value="TreeGrafter"/>
</dbReference>
<organism evidence="2 3">
    <name type="scientific">Lachancea dasiensis</name>
    <dbReference type="NCBI Taxonomy" id="1072105"/>
    <lineage>
        <taxon>Eukaryota</taxon>
        <taxon>Fungi</taxon>
        <taxon>Dikarya</taxon>
        <taxon>Ascomycota</taxon>
        <taxon>Saccharomycotina</taxon>
        <taxon>Saccharomycetes</taxon>
        <taxon>Saccharomycetales</taxon>
        <taxon>Saccharomycetaceae</taxon>
        <taxon>Lachancea</taxon>
    </lineage>
</organism>